<proteinExistence type="predicted"/>
<evidence type="ECO:0000313" key="1">
    <source>
        <dbReference type="EMBL" id="AMO95952.1"/>
    </source>
</evidence>
<evidence type="ECO:0000313" key="2">
    <source>
        <dbReference type="Proteomes" id="UP000072421"/>
    </source>
</evidence>
<dbReference type="AlphaFoldDB" id="A0A127PDQ4"/>
<sequence length="37" mass="4230">MHQSLLLGFAAWIFIAWVLLVRLSLEPEACQTAAHRH</sequence>
<dbReference type="EMBL" id="CP013232">
    <property type="protein sequence ID" value="AMO95952.1"/>
    <property type="molecule type" value="Genomic_DNA"/>
</dbReference>
<accession>A0A127PDQ4</accession>
<name>A0A127PDQ4_9BURK</name>
<protein>
    <submittedName>
        <fullName evidence="1">Putative membrane protein</fullName>
    </submittedName>
</protein>
<gene>
    <name evidence="1" type="ORF">CFter6_3312</name>
</gene>
<dbReference type="Proteomes" id="UP000072421">
    <property type="component" value="Chromosome"/>
</dbReference>
<reference evidence="1 2" key="1">
    <citation type="submission" date="2015-11" db="EMBL/GenBank/DDBJ databases">
        <title>Exploring the genomic traits of fungus-feeding bacterial genus Collimonas.</title>
        <authorList>
            <person name="Song C."/>
            <person name="Schmidt R."/>
            <person name="de Jager V."/>
            <person name="Krzyzanowska D."/>
            <person name="Jongedijk E."/>
            <person name="Cankar K."/>
            <person name="Beekwilder J."/>
            <person name="van Veen A."/>
            <person name="de Boer W."/>
            <person name="van Veen J.A."/>
            <person name="Garbeva P."/>
        </authorList>
    </citation>
    <scope>NUCLEOTIDE SEQUENCE [LARGE SCALE GENOMIC DNA]</scope>
    <source>
        <strain evidence="1 2">Ter6</strain>
    </source>
</reference>
<organism evidence="1">
    <name type="scientific">Collimonas fungivorans</name>
    <dbReference type="NCBI Taxonomy" id="158899"/>
    <lineage>
        <taxon>Bacteria</taxon>
        <taxon>Pseudomonadati</taxon>
        <taxon>Pseudomonadota</taxon>
        <taxon>Betaproteobacteria</taxon>
        <taxon>Burkholderiales</taxon>
        <taxon>Oxalobacteraceae</taxon>
        <taxon>Collimonas</taxon>
    </lineage>
</organism>